<dbReference type="Proteomes" id="UP000006001">
    <property type="component" value="Unassembled WGS sequence"/>
</dbReference>
<keyword evidence="1" id="KW-0472">Membrane</keyword>
<dbReference type="HOGENOM" id="CLU_1364740_0_0_11"/>
<gene>
    <name evidence="2" type="ORF">HMPREF0762_00712</name>
</gene>
<dbReference type="STRING" id="649764.HMPREF0762_00712"/>
<dbReference type="AlphaFoldDB" id="D0WFW2"/>
<protein>
    <submittedName>
        <fullName evidence="2">Uncharacterized protein</fullName>
    </submittedName>
</protein>
<dbReference type="eggNOG" id="COG1476">
    <property type="taxonomic scope" value="Bacteria"/>
</dbReference>
<feature type="transmembrane region" description="Helical" evidence="1">
    <location>
        <begin position="78"/>
        <end position="98"/>
    </location>
</feature>
<evidence type="ECO:0000313" key="2">
    <source>
        <dbReference type="EMBL" id="EEZ61375.1"/>
    </source>
</evidence>
<keyword evidence="1" id="KW-1133">Transmembrane helix</keyword>
<comment type="caution">
    <text evidence="2">The sequence shown here is derived from an EMBL/GenBank/DDBJ whole genome shotgun (WGS) entry which is preliminary data.</text>
</comment>
<sequence>MFLLVGASANGSIALTEDQAGSIGIAVLLPVVAVAVGLFIVSGHALKRFERIKKNPIDTAYGVEGMVRERKNAFSGTHLREMVTGVALCIAAAVPVIAVNALEESEANGLFSMVVLLIIVSLGVALIVHASIIWGGFDALLEEEDYRRSVKRFNRSVAGPYWSVVLVLYLLSSFVTMHWEITWIIWPVAGVAYWMMFQFRHAFNR</sequence>
<evidence type="ECO:0000313" key="3">
    <source>
        <dbReference type="Proteomes" id="UP000006001"/>
    </source>
</evidence>
<dbReference type="EMBL" id="ACUX02000006">
    <property type="protein sequence ID" value="EEZ61375.1"/>
    <property type="molecule type" value="Genomic_DNA"/>
</dbReference>
<feature type="transmembrane region" description="Helical" evidence="1">
    <location>
        <begin position="110"/>
        <end position="137"/>
    </location>
</feature>
<organism evidence="2 3">
    <name type="scientific">Slackia exigua (strain ATCC 700122 / DSM 15923 / CIP 105133 / JCM 11022 / KCTC 5966 / S-7)</name>
    <dbReference type="NCBI Taxonomy" id="649764"/>
    <lineage>
        <taxon>Bacteria</taxon>
        <taxon>Bacillati</taxon>
        <taxon>Actinomycetota</taxon>
        <taxon>Coriobacteriia</taxon>
        <taxon>Eggerthellales</taxon>
        <taxon>Eggerthellaceae</taxon>
        <taxon>Slackia</taxon>
    </lineage>
</organism>
<feature type="transmembrane region" description="Helical" evidence="1">
    <location>
        <begin position="158"/>
        <end position="175"/>
    </location>
</feature>
<keyword evidence="1" id="KW-0812">Transmembrane</keyword>
<keyword evidence="3" id="KW-1185">Reference proteome</keyword>
<accession>D0WFW2</accession>
<proteinExistence type="predicted"/>
<evidence type="ECO:0000256" key="1">
    <source>
        <dbReference type="SAM" id="Phobius"/>
    </source>
</evidence>
<feature type="transmembrane region" description="Helical" evidence="1">
    <location>
        <begin position="24"/>
        <end position="46"/>
    </location>
</feature>
<feature type="transmembrane region" description="Helical" evidence="1">
    <location>
        <begin position="181"/>
        <end position="199"/>
    </location>
</feature>
<reference evidence="2" key="1">
    <citation type="submission" date="2009-10" db="EMBL/GenBank/DDBJ databases">
        <authorList>
            <person name="Weinstock G."/>
            <person name="Sodergren E."/>
            <person name="Clifton S."/>
            <person name="Fulton L."/>
            <person name="Fulton B."/>
            <person name="Courtney L."/>
            <person name="Fronick C."/>
            <person name="Harrison M."/>
            <person name="Strong C."/>
            <person name="Farmer C."/>
            <person name="Delahaunty K."/>
            <person name="Markovic C."/>
            <person name="Hall O."/>
            <person name="Minx P."/>
            <person name="Tomlinson C."/>
            <person name="Mitreva M."/>
            <person name="Nelson J."/>
            <person name="Hou S."/>
            <person name="Wollam A."/>
            <person name="Pepin K.H."/>
            <person name="Johnson M."/>
            <person name="Bhonagiri V."/>
            <person name="Nash W.E."/>
            <person name="Warren W."/>
            <person name="Chinwalla A."/>
            <person name="Mardis E.R."/>
            <person name="Wilson R.K."/>
        </authorList>
    </citation>
    <scope>NUCLEOTIDE SEQUENCE [LARGE SCALE GENOMIC DNA]</scope>
    <source>
        <strain evidence="2">ATCC 700122</strain>
    </source>
</reference>
<name>D0WFW2_SLAES</name>